<organism evidence="1 2">
    <name type="scientific">Pseudomonas jessenii</name>
    <dbReference type="NCBI Taxonomy" id="77298"/>
    <lineage>
        <taxon>Bacteria</taxon>
        <taxon>Pseudomonadati</taxon>
        <taxon>Pseudomonadota</taxon>
        <taxon>Gammaproteobacteria</taxon>
        <taxon>Pseudomonadales</taxon>
        <taxon>Pseudomonadaceae</taxon>
        <taxon>Pseudomonas</taxon>
    </lineage>
</organism>
<gene>
    <name evidence="1" type="ORF">FHG55_18430</name>
</gene>
<dbReference type="Proteomes" id="UP000306272">
    <property type="component" value="Unassembled WGS sequence"/>
</dbReference>
<evidence type="ECO:0000313" key="1">
    <source>
        <dbReference type="EMBL" id="TNB93700.1"/>
    </source>
</evidence>
<dbReference type="EMBL" id="VDDB01000014">
    <property type="protein sequence ID" value="TNB93700.1"/>
    <property type="molecule type" value="Genomic_DNA"/>
</dbReference>
<accession>A0A5C4KWT7</accession>
<reference evidence="1" key="1">
    <citation type="submission" date="2019-06" db="EMBL/GenBank/DDBJ databases">
        <title>Pseudomonas-derived Butenolides : (Bio)synthesis of Styrolides.</title>
        <authorList>
            <person name="Klapper M."/>
            <person name="Chowdhury S."/>
            <person name="Stallforth P."/>
        </authorList>
    </citation>
    <scope>NUCLEOTIDE SEQUENCE [LARGE SCALE GENOMIC DNA]</scope>
    <source>
        <strain evidence="1">EC-S101</strain>
    </source>
</reference>
<proteinExistence type="predicted"/>
<evidence type="ECO:0000313" key="2">
    <source>
        <dbReference type="Proteomes" id="UP000306272"/>
    </source>
</evidence>
<comment type="caution">
    <text evidence="1">The sequence shown here is derived from an EMBL/GenBank/DDBJ whole genome shotgun (WGS) entry which is preliminary data.</text>
</comment>
<protein>
    <submittedName>
        <fullName evidence="1">Uncharacterized protein</fullName>
    </submittedName>
</protein>
<keyword evidence="2" id="KW-1185">Reference proteome</keyword>
<sequence>MVDLQKCPESEYFPVARELAPARLRSSRNPMNSVSLRHRSVWFWGCCAPRREQAPSPQIAHFPQEVLVPRWSGSRPRCRAFETTQRINFSAARKGRRFVLCLPLETL</sequence>
<dbReference type="AlphaFoldDB" id="A0A5C4KWT7"/>
<name>A0A5C4KWT7_PSEJE</name>